<evidence type="ECO:0000313" key="3">
    <source>
        <dbReference type="EMBL" id="RKE55632.1"/>
    </source>
</evidence>
<dbReference type="SUPFAM" id="SSF52096">
    <property type="entry name" value="ClpP/crotonase"/>
    <property type="match status" value="1"/>
</dbReference>
<keyword evidence="4" id="KW-1185">Reference proteome</keyword>
<dbReference type="RefSeq" id="WP_120257397.1">
    <property type="nucleotide sequence ID" value="NZ_RAPY01000001.1"/>
</dbReference>
<dbReference type="InterPro" id="IPR005151">
    <property type="entry name" value="Tail-specific_protease"/>
</dbReference>
<gene>
    <name evidence="3" type="ORF">DFQ12_0466</name>
</gene>
<dbReference type="Pfam" id="PF03572">
    <property type="entry name" value="Peptidase_S41"/>
    <property type="match status" value="1"/>
</dbReference>
<dbReference type="SMART" id="SM00245">
    <property type="entry name" value="TSPc"/>
    <property type="match status" value="1"/>
</dbReference>
<accession>A0A420BFZ7</accession>
<dbReference type="Proteomes" id="UP000286246">
    <property type="component" value="Unassembled WGS sequence"/>
</dbReference>
<evidence type="ECO:0000313" key="4">
    <source>
        <dbReference type="Proteomes" id="UP000286246"/>
    </source>
</evidence>
<organism evidence="3 4">
    <name type="scientific">Sphingobacterium detergens</name>
    <dbReference type="NCBI Taxonomy" id="1145106"/>
    <lineage>
        <taxon>Bacteria</taxon>
        <taxon>Pseudomonadati</taxon>
        <taxon>Bacteroidota</taxon>
        <taxon>Sphingobacteriia</taxon>
        <taxon>Sphingobacteriales</taxon>
        <taxon>Sphingobacteriaceae</taxon>
        <taxon>Sphingobacterium</taxon>
    </lineage>
</organism>
<feature type="domain" description="Tail specific protease" evidence="2">
    <location>
        <begin position="116"/>
        <end position="318"/>
    </location>
</feature>
<dbReference type="GO" id="GO:0030288">
    <property type="term" value="C:outer membrane-bounded periplasmic space"/>
    <property type="evidence" value="ECO:0007669"/>
    <property type="project" value="TreeGrafter"/>
</dbReference>
<dbReference type="GO" id="GO:0004175">
    <property type="term" value="F:endopeptidase activity"/>
    <property type="evidence" value="ECO:0007669"/>
    <property type="project" value="TreeGrafter"/>
</dbReference>
<name>A0A420BFZ7_SPHD1</name>
<keyword evidence="1" id="KW-0732">Signal</keyword>
<evidence type="ECO:0000256" key="1">
    <source>
        <dbReference type="SAM" id="SignalP"/>
    </source>
</evidence>
<protein>
    <submittedName>
        <fullName evidence="3">Peptidase S41-like protein</fullName>
    </submittedName>
</protein>
<dbReference type="OrthoDB" id="7314861at2"/>
<dbReference type="AlphaFoldDB" id="A0A420BFZ7"/>
<dbReference type="PANTHER" id="PTHR32060">
    <property type="entry name" value="TAIL-SPECIFIC PROTEASE"/>
    <property type="match status" value="1"/>
</dbReference>
<dbReference type="Gene3D" id="3.90.226.10">
    <property type="entry name" value="2-enoyl-CoA Hydratase, Chain A, domain 1"/>
    <property type="match status" value="1"/>
</dbReference>
<sequence length="360" mass="41344">MKRAFLFFIVLFWMPKLHAQVNQTHQMVIQFLDTLQKNAYMGKSMQWDSIRPAFITETRHINEVNQLKPYFEKLLKTLKDGHSSLFFEEAEQNKESEQDQFEKMAVMTDKEAGIPPKNFQHYMINSKYAYINVPPVMLENRKYVDTIGIQLKNLDAQDPKAWIIDLTENNGGNIMPMIWQFPSLLDTDKTYAYVDAQGKETKAITYYTVESPEDLTYFQLFQLEPDQVKPVKLLHNDIPIILLTSNITASSGEFFTAHFKGQKNVKVIGQKTGGLTSGNAPFNINKNCMVMLTTSVLKDRNGKVYKIAEGIEPDLVFPIDMKPKNGKTKLTYNEMQEVIKNAKQRYIDQAIAVIENKSGS</sequence>
<proteinExistence type="predicted"/>
<feature type="signal peptide" evidence="1">
    <location>
        <begin position="1"/>
        <end position="19"/>
    </location>
</feature>
<dbReference type="PANTHER" id="PTHR32060:SF30">
    <property type="entry name" value="CARBOXY-TERMINAL PROCESSING PROTEASE CTPA"/>
    <property type="match status" value="1"/>
</dbReference>
<comment type="caution">
    <text evidence="3">The sequence shown here is derived from an EMBL/GenBank/DDBJ whole genome shotgun (WGS) entry which is preliminary data.</text>
</comment>
<dbReference type="GO" id="GO:0008236">
    <property type="term" value="F:serine-type peptidase activity"/>
    <property type="evidence" value="ECO:0007669"/>
    <property type="project" value="InterPro"/>
</dbReference>
<dbReference type="EMBL" id="RAPY01000001">
    <property type="protein sequence ID" value="RKE55632.1"/>
    <property type="molecule type" value="Genomic_DNA"/>
</dbReference>
<dbReference type="InterPro" id="IPR029045">
    <property type="entry name" value="ClpP/crotonase-like_dom_sf"/>
</dbReference>
<dbReference type="GO" id="GO:0007165">
    <property type="term" value="P:signal transduction"/>
    <property type="evidence" value="ECO:0007669"/>
    <property type="project" value="TreeGrafter"/>
</dbReference>
<reference evidence="3 4" key="1">
    <citation type="submission" date="2018-09" db="EMBL/GenBank/DDBJ databases">
        <title>Genomic Encyclopedia of Type Strains, Phase III (KMG-III): the genomes of soil and plant-associated and newly described type strains.</title>
        <authorList>
            <person name="Whitman W."/>
        </authorList>
    </citation>
    <scope>NUCLEOTIDE SEQUENCE [LARGE SCALE GENOMIC DNA]</scope>
    <source>
        <strain evidence="3 4">CECT 7938</strain>
    </source>
</reference>
<feature type="chain" id="PRO_5019503647" evidence="1">
    <location>
        <begin position="20"/>
        <end position="360"/>
    </location>
</feature>
<evidence type="ECO:0000259" key="2">
    <source>
        <dbReference type="SMART" id="SM00245"/>
    </source>
</evidence>
<dbReference type="GO" id="GO:0006508">
    <property type="term" value="P:proteolysis"/>
    <property type="evidence" value="ECO:0007669"/>
    <property type="project" value="InterPro"/>
</dbReference>